<keyword evidence="3" id="KW-1185">Reference proteome</keyword>
<accession>A0A7W4JVZ5</accession>
<organism evidence="2 3">
    <name type="scientific">Gluconacetobacter azotocaptans</name>
    <dbReference type="NCBI Taxonomy" id="142834"/>
    <lineage>
        <taxon>Bacteria</taxon>
        <taxon>Pseudomonadati</taxon>
        <taxon>Pseudomonadota</taxon>
        <taxon>Alphaproteobacteria</taxon>
        <taxon>Acetobacterales</taxon>
        <taxon>Acetobacteraceae</taxon>
        <taxon>Gluconacetobacter</taxon>
    </lineage>
</organism>
<dbReference type="SUPFAM" id="SSF101386">
    <property type="entry name" value="all-alpha NTP pyrophosphatases"/>
    <property type="match status" value="1"/>
</dbReference>
<feature type="region of interest" description="Disordered" evidence="1">
    <location>
        <begin position="1"/>
        <end position="24"/>
    </location>
</feature>
<dbReference type="RefSeq" id="WP_183121037.1">
    <property type="nucleotide sequence ID" value="NZ_JABEQF010000028.1"/>
</dbReference>
<proteinExistence type="predicted"/>
<dbReference type="Proteomes" id="UP000555756">
    <property type="component" value="Unassembled WGS sequence"/>
</dbReference>
<comment type="caution">
    <text evidence="2">The sequence shown here is derived from an EMBL/GenBank/DDBJ whole genome shotgun (WGS) entry which is preliminary data.</text>
</comment>
<reference evidence="2 3" key="1">
    <citation type="submission" date="2020-04" db="EMBL/GenBank/DDBJ databases">
        <title>Description of novel Gluconacetobacter.</title>
        <authorList>
            <person name="Sombolestani A."/>
        </authorList>
    </citation>
    <scope>NUCLEOTIDE SEQUENCE [LARGE SCALE GENOMIC DNA]</scope>
    <source>
        <strain evidence="2 3">LMG 21311</strain>
    </source>
</reference>
<evidence type="ECO:0000313" key="2">
    <source>
        <dbReference type="EMBL" id="MBB2191928.1"/>
    </source>
</evidence>
<feature type="compositionally biased region" description="Polar residues" evidence="1">
    <location>
        <begin position="1"/>
        <end position="10"/>
    </location>
</feature>
<dbReference type="AlphaFoldDB" id="A0A7W4JVZ5"/>
<name>A0A7W4JVZ5_9PROT</name>
<gene>
    <name evidence="2" type="ORF">HLH34_18515</name>
</gene>
<evidence type="ECO:0000256" key="1">
    <source>
        <dbReference type="SAM" id="MobiDB-lite"/>
    </source>
</evidence>
<evidence type="ECO:0000313" key="3">
    <source>
        <dbReference type="Proteomes" id="UP000555756"/>
    </source>
</evidence>
<protein>
    <submittedName>
        <fullName evidence="2">Uncharacterized protein</fullName>
    </submittedName>
</protein>
<dbReference type="EMBL" id="JABEQF010000028">
    <property type="protein sequence ID" value="MBB2191928.1"/>
    <property type="molecule type" value="Genomic_DNA"/>
</dbReference>
<sequence>MPQSAPPSQTDPDDAARAGERMPSADGAADVLERLWAGLTVPAEPGAGASDLHIRRTARAFGLHAEHSLTALITDDRATLVRESAHVLLTLMRLWAARNVAPEAVWTELDRRTRVGNLLLALNAPVRGTGRAITRPWKIRSTKLP</sequence>